<evidence type="ECO:0000256" key="2">
    <source>
        <dbReference type="ARBA" id="ARBA00012305"/>
    </source>
</evidence>
<reference evidence="7 8" key="1">
    <citation type="submission" date="2016-10" db="EMBL/GenBank/DDBJ databases">
        <authorList>
            <person name="de Groot N.N."/>
        </authorList>
    </citation>
    <scope>NUCLEOTIDE SEQUENCE [LARGE SCALE GENOMIC DNA]</scope>
    <source>
        <strain evidence="7 8">CDM_5</strain>
    </source>
</reference>
<comment type="catalytic activity">
    <reaction evidence="6">
        <text>oxaloacetate + phosphate = phosphoenolpyruvate + hydrogencarbonate</text>
        <dbReference type="Rhea" id="RHEA:28370"/>
        <dbReference type="ChEBI" id="CHEBI:16452"/>
        <dbReference type="ChEBI" id="CHEBI:17544"/>
        <dbReference type="ChEBI" id="CHEBI:43474"/>
        <dbReference type="ChEBI" id="CHEBI:58702"/>
        <dbReference type="EC" id="4.1.1.31"/>
    </reaction>
</comment>
<evidence type="ECO:0000256" key="5">
    <source>
        <dbReference type="ARBA" id="ARBA00023300"/>
    </source>
</evidence>
<dbReference type="EMBL" id="FOAD01000012">
    <property type="protein sequence ID" value="SEL94908.1"/>
    <property type="molecule type" value="Genomic_DNA"/>
</dbReference>
<dbReference type="GO" id="GO:0015977">
    <property type="term" value="P:carbon fixation"/>
    <property type="evidence" value="ECO:0007669"/>
    <property type="project" value="UniProtKB-KW"/>
</dbReference>
<dbReference type="GO" id="GO:0005829">
    <property type="term" value="C:cytosol"/>
    <property type="evidence" value="ECO:0007669"/>
    <property type="project" value="TreeGrafter"/>
</dbReference>
<dbReference type="Gene3D" id="1.20.1440.90">
    <property type="entry name" value="Phosphoenolpyruvate/pyruvate domain"/>
    <property type="match status" value="1"/>
</dbReference>
<dbReference type="HAMAP" id="MF_00595">
    <property type="entry name" value="PEPcase_type1"/>
    <property type="match status" value="1"/>
</dbReference>
<dbReference type="PROSITE" id="PS00781">
    <property type="entry name" value="PEPCASE_1"/>
    <property type="match status" value="1"/>
</dbReference>
<dbReference type="NCBIfam" id="NF000584">
    <property type="entry name" value="PRK00009.1"/>
    <property type="match status" value="1"/>
</dbReference>
<evidence type="ECO:0000313" key="7">
    <source>
        <dbReference type="EMBL" id="SEL94908.1"/>
    </source>
</evidence>
<evidence type="ECO:0000256" key="3">
    <source>
        <dbReference type="ARBA" id="ARBA00022842"/>
    </source>
</evidence>
<sequence length="921" mass="105168">MGISGNFSALRLPFYNVVLVFEYEMQLHTRDVRQDVRELGALLGDVLEAQTSTASFETVEELRQSAIAYRKGEAGSREALYDVVADLDPETESVVARAFTTYFELINLAEERERVRVIREASQEGTLEDGILDTLDALRDEDVDEDLLERVLEDVLIEPTFTAHPTEARRKTVKAKLRSIANRLEGIDERRLTDLEHDQEWRHIIAEVTSLWQTSQVRNRRPEPTDEARNVQWYLENILFDVVGEVYEELEEEFHDEYPDLDVPKLFEFRSWAGSDRDGNPFVTPEVTEETLERQRSVVLERYSDALKRLSGVLSQDATRIDLGPELERSLKADRELLPVVADEVDERYPDEPYRQKLKLMRERLRRIEDVRPNGYREPQELMDDLAVIDASLRGTGAEQVADVYVEPLMRQVDTFGFTLASLDLRDHQENHTEAVHEALAHEGIDYQSRPEEERVELLTDAMLQEEPIVDLDEPGDVSETAQRVLRRFQKLGEWQREYGVSAIDTYCISMTEEPSHVLEVLFLADQAGVVSLPDHCGLDVVPLLETESALNGARRIMGTLFENEAYGKALAARNNVQEIMLGYSDSNKENGFLAANWDLYKNQRRLADICDDFDVTMRLFHGRGGSISRGGGPMNEAMLALPNETITGQIKFTEQGEAIAEKYANPRIAERNLEQMLNAQIRARLNAIRQPEEHVPDAWVDAMDTMATTARAEYRDLLESEGFVSYFEQATPITVIEELNLGSRPASRSDERSVEDLRAIPWVFSWTQSRCILPGWYSLAAGVEAYLDGGGDLDTLREMYDEWPFFRSTLDNAAMAIARTDLEIASDYADLADEELRETFFPRLQAEYESAEGLMLDIIGRDGLLKREWLEDSLRRRNPYVDPLNLLQTHLLAQNHRTDEEERTLRLTVKGIAAGMKNTG</sequence>
<comment type="similarity">
    <text evidence="1">Belongs to the PEPCase type 1 family.</text>
</comment>
<dbReference type="InterPro" id="IPR021135">
    <property type="entry name" value="PEP_COase"/>
</dbReference>
<dbReference type="InterPro" id="IPR018129">
    <property type="entry name" value="PEP_COase_Lys_AS"/>
</dbReference>
<dbReference type="PRINTS" id="PR00150">
    <property type="entry name" value="PEPCARBXLASE"/>
</dbReference>
<evidence type="ECO:0000256" key="6">
    <source>
        <dbReference type="ARBA" id="ARBA00048995"/>
    </source>
</evidence>
<gene>
    <name evidence="7" type="ORF">SAMN04488691_11245</name>
</gene>
<evidence type="ECO:0000256" key="4">
    <source>
        <dbReference type="ARBA" id="ARBA00023239"/>
    </source>
</evidence>
<keyword evidence="3" id="KW-0460">Magnesium</keyword>
<name>A0A1H7UE41_HALLR</name>
<dbReference type="PANTHER" id="PTHR30523:SF6">
    <property type="entry name" value="PHOSPHOENOLPYRUVATE CARBOXYLASE"/>
    <property type="match status" value="1"/>
</dbReference>
<proteinExistence type="inferred from homology"/>
<accession>A0A1H7UE41</accession>
<dbReference type="InterPro" id="IPR015813">
    <property type="entry name" value="Pyrv/PenolPyrv_kinase-like_dom"/>
</dbReference>
<dbReference type="AlphaFoldDB" id="A0A1H7UE41"/>
<dbReference type="SUPFAM" id="SSF51621">
    <property type="entry name" value="Phosphoenolpyruvate/pyruvate domain"/>
    <property type="match status" value="1"/>
</dbReference>
<keyword evidence="4" id="KW-0456">Lyase</keyword>
<dbReference type="InterPro" id="IPR022805">
    <property type="entry name" value="PEP_COase_bac/pln-type"/>
</dbReference>
<dbReference type="GO" id="GO:0008964">
    <property type="term" value="F:phosphoenolpyruvate carboxylase activity"/>
    <property type="evidence" value="ECO:0007669"/>
    <property type="project" value="UniProtKB-EC"/>
</dbReference>
<dbReference type="PANTHER" id="PTHR30523">
    <property type="entry name" value="PHOSPHOENOLPYRUVATE CARBOXYLASE"/>
    <property type="match status" value="1"/>
</dbReference>
<keyword evidence="5" id="KW-0120">Carbon dioxide fixation</keyword>
<evidence type="ECO:0000313" key="8">
    <source>
        <dbReference type="Proteomes" id="UP000183894"/>
    </source>
</evidence>
<organism evidence="7 8">
    <name type="scientific">Haloferax larsenii</name>
    <dbReference type="NCBI Taxonomy" id="302484"/>
    <lineage>
        <taxon>Archaea</taxon>
        <taxon>Methanobacteriati</taxon>
        <taxon>Methanobacteriota</taxon>
        <taxon>Stenosarchaea group</taxon>
        <taxon>Halobacteria</taxon>
        <taxon>Halobacteriales</taxon>
        <taxon>Haloferacaceae</taxon>
        <taxon>Haloferax</taxon>
    </lineage>
</organism>
<keyword evidence="7" id="KW-0670">Pyruvate</keyword>
<dbReference type="Pfam" id="PF00311">
    <property type="entry name" value="PEPcase"/>
    <property type="match status" value="1"/>
</dbReference>
<dbReference type="GO" id="GO:0006099">
    <property type="term" value="P:tricarboxylic acid cycle"/>
    <property type="evidence" value="ECO:0007669"/>
    <property type="project" value="InterPro"/>
</dbReference>
<protein>
    <recommendedName>
        <fullName evidence="2">phosphoenolpyruvate carboxylase</fullName>
        <ecNumber evidence="2">4.1.1.31</ecNumber>
    </recommendedName>
</protein>
<dbReference type="Proteomes" id="UP000183894">
    <property type="component" value="Unassembled WGS sequence"/>
</dbReference>
<evidence type="ECO:0000256" key="1">
    <source>
        <dbReference type="ARBA" id="ARBA00008346"/>
    </source>
</evidence>
<dbReference type="EC" id="4.1.1.31" evidence="2"/>